<reference evidence="6 7" key="1">
    <citation type="submission" date="2020-04" db="EMBL/GenBank/DDBJ databases">
        <title>MicrobeNet Type strains.</title>
        <authorList>
            <person name="Nicholson A.C."/>
        </authorList>
    </citation>
    <scope>NUCLEOTIDE SEQUENCE [LARGE SCALE GENOMIC DNA]</scope>
    <source>
        <strain evidence="6 7">ATCC BAA-789</strain>
    </source>
</reference>
<keyword evidence="4" id="KW-0808">Transferase</keyword>
<feature type="domain" description="Glycosyltransferase 2-like" evidence="5">
    <location>
        <begin position="6"/>
        <end position="126"/>
    </location>
</feature>
<dbReference type="PANTHER" id="PTHR43179">
    <property type="entry name" value="RHAMNOSYLTRANSFERASE WBBL"/>
    <property type="match status" value="1"/>
</dbReference>
<dbReference type="Pfam" id="PF00535">
    <property type="entry name" value="Glycos_transf_2"/>
    <property type="match status" value="1"/>
</dbReference>
<dbReference type="Proteomes" id="UP000774283">
    <property type="component" value="Unassembled WGS sequence"/>
</dbReference>
<protein>
    <submittedName>
        <fullName evidence="6">Glycosyltransferase family 2 protein</fullName>
    </submittedName>
</protein>
<comment type="similarity">
    <text evidence="2">Belongs to the glycosyltransferase 2 family.</text>
</comment>
<dbReference type="EMBL" id="JAAXOW010000003">
    <property type="protein sequence ID" value="NKX93646.1"/>
    <property type="molecule type" value="Genomic_DNA"/>
</dbReference>
<keyword evidence="7" id="KW-1185">Reference proteome</keyword>
<proteinExistence type="inferred from homology"/>
<comment type="caution">
    <text evidence="6">The sequence shown here is derived from an EMBL/GenBank/DDBJ whole genome shotgun (WGS) entry which is preliminary data.</text>
</comment>
<dbReference type="GO" id="GO:0016757">
    <property type="term" value="F:glycosyltransferase activity"/>
    <property type="evidence" value="ECO:0007669"/>
    <property type="project" value="UniProtKB-KW"/>
</dbReference>
<evidence type="ECO:0000256" key="1">
    <source>
        <dbReference type="ARBA" id="ARBA00004776"/>
    </source>
</evidence>
<dbReference type="InterPro" id="IPR029044">
    <property type="entry name" value="Nucleotide-diphossugar_trans"/>
</dbReference>
<gene>
    <name evidence="6" type="ORF">HF995_10260</name>
</gene>
<dbReference type="PANTHER" id="PTHR43179:SF12">
    <property type="entry name" value="GALACTOFURANOSYLTRANSFERASE GLFT2"/>
    <property type="match status" value="1"/>
</dbReference>
<name>A0A9X5FGE7_9MICO</name>
<dbReference type="SUPFAM" id="SSF53448">
    <property type="entry name" value="Nucleotide-diphospho-sugar transferases"/>
    <property type="match status" value="1"/>
</dbReference>
<dbReference type="Gene3D" id="3.90.550.10">
    <property type="entry name" value="Spore Coat Polysaccharide Biosynthesis Protein SpsA, Chain A"/>
    <property type="match status" value="1"/>
</dbReference>
<evidence type="ECO:0000256" key="3">
    <source>
        <dbReference type="ARBA" id="ARBA00022676"/>
    </source>
</evidence>
<accession>A0A9X5FGE7</accession>
<dbReference type="RefSeq" id="WP_168447716.1">
    <property type="nucleotide sequence ID" value="NZ_JAAXOW010000003.1"/>
</dbReference>
<organism evidence="6 7">
    <name type="scientific">Sanguibacter hominis ATCC BAA-789</name>
    <dbReference type="NCBI Taxonomy" id="1312740"/>
    <lineage>
        <taxon>Bacteria</taxon>
        <taxon>Bacillati</taxon>
        <taxon>Actinomycetota</taxon>
        <taxon>Actinomycetes</taxon>
        <taxon>Micrococcales</taxon>
        <taxon>Sanguibacteraceae</taxon>
        <taxon>Sanguibacter</taxon>
    </lineage>
</organism>
<evidence type="ECO:0000256" key="4">
    <source>
        <dbReference type="ARBA" id="ARBA00022679"/>
    </source>
</evidence>
<evidence type="ECO:0000259" key="5">
    <source>
        <dbReference type="Pfam" id="PF00535"/>
    </source>
</evidence>
<keyword evidence="3" id="KW-0328">Glycosyltransferase</keyword>
<dbReference type="InterPro" id="IPR001173">
    <property type="entry name" value="Glyco_trans_2-like"/>
</dbReference>
<evidence type="ECO:0000313" key="7">
    <source>
        <dbReference type="Proteomes" id="UP000774283"/>
    </source>
</evidence>
<evidence type="ECO:0000313" key="6">
    <source>
        <dbReference type="EMBL" id="NKX93646.1"/>
    </source>
</evidence>
<sequence>MSRALVVVSYGSSELLAENLDAWDRASTPGWTVVVVDNPTTSAERARVRALAHERGWVLIEPDRNLGFGDGCAAGVAAARTVAEPSAVVLLNPDARLSVEHADELASRVEADDDLLLVPQMFRGDGRPAFTTGYVDRRTGMPAVAAAASSVEWLTGACVAMAHSAWVRLGGFASDFFLYWEDVDLAWRWHAAGGRVGVARDLRCVHDAGGTQTGAGTPTKSSLYYYFNCRNRLVFAARNLTGRDRLRWALHSPRYAQQVVLRGGRRQLLRPWTCVLPAVRGTLSGLRTLLVGGPAAAPRPATPQVGAPSGG</sequence>
<dbReference type="AlphaFoldDB" id="A0A9X5FGE7"/>
<evidence type="ECO:0000256" key="2">
    <source>
        <dbReference type="ARBA" id="ARBA00006739"/>
    </source>
</evidence>
<comment type="pathway">
    <text evidence="1">Cell wall biogenesis; cell wall polysaccharide biosynthesis.</text>
</comment>